<protein>
    <recommendedName>
        <fullName evidence="5">HTH tetR-type domain-containing protein</fullName>
    </recommendedName>
</protein>
<name>A0ABP9BND0_9MICC</name>
<reference evidence="7" key="1">
    <citation type="journal article" date="2019" name="Int. J. Syst. Evol. Microbiol.">
        <title>The Global Catalogue of Microorganisms (GCM) 10K type strain sequencing project: providing services to taxonomists for standard genome sequencing and annotation.</title>
        <authorList>
            <consortium name="The Broad Institute Genomics Platform"/>
            <consortium name="The Broad Institute Genome Sequencing Center for Infectious Disease"/>
            <person name="Wu L."/>
            <person name="Ma J."/>
        </authorList>
    </citation>
    <scope>NUCLEOTIDE SEQUENCE [LARGE SCALE GENOMIC DNA]</scope>
    <source>
        <strain evidence="7">JCM 18541</strain>
    </source>
</reference>
<sequence>MIPTQDTVPSGRFYIKGFACTLEYMSAREKILDAYERVLVENGERAATLEAIAKAAGVSKGGLLYHFKDKRALASGLLQRLETLAEQDAVLMSQDPAGATDYYVRTSVWQDSPLDRTIISVTRLGNDFQPAVNTAMKRVQDRWLSLLEDEVKDPHVARAILLIGDGLYYNAVLSQAGDSSEKATSAQGQSPSPSPADIKGLLGAISKLVGNAA</sequence>
<evidence type="ECO:0000313" key="6">
    <source>
        <dbReference type="EMBL" id="GAA4797862.1"/>
    </source>
</evidence>
<dbReference type="PANTHER" id="PTHR30055">
    <property type="entry name" value="HTH-TYPE TRANSCRIPTIONAL REGULATOR RUTR"/>
    <property type="match status" value="1"/>
</dbReference>
<dbReference type="Gene3D" id="1.10.357.10">
    <property type="entry name" value="Tetracycline Repressor, domain 2"/>
    <property type="match status" value="1"/>
</dbReference>
<keyword evidence="3" id="KW-0804">Transcription</keyword>
<organism evidence="6 7">
    <name type="scientific">Rothia endophytica</name>
    <dbReference type="NCBI Taxonomy" id="1324766"/>
    <lineage>
        <taxon>Bacteria</taxon>
        <taxon>Bacillati</taxon>
        <taxon>Actinomycetota</taxon>
        <taxon>Actinomycetes</taxon>
        <taxon>Micrococcales</taxon>
        <taxon>Micrococcaceae</taxon>
        <taxon>Rothia</taxon>
    </lineage>
</organism>
<evidence type="ECO:0000256" key="3">
    <source>
        <dbReference type="ARBA" id="ARBA00023163"/>
    </source>
</evidence>
<dbReference type="PRINTS" id="PR00455">
    <property type="entry name" value="HTHTETR"/>
</dbReference>
<dbReference type="Pfam" id="PF00440">
    <property type="entry name" value="TetR_N"/>
    <property type="match status" value="1"/>
</dbReference>
<keyword evidence="2 4" id="KW-0238">DNA-binding</keyword>
<evidence type="ECO:0000259" key="5">
    <source>
        <dbReference type="PROSITE" id="PS50977"/>
    </source>
</evidence>
<evidence type="ECO:0000256" key="4">
    <source>
        <dbReference type="PROSITE-ProRule" id="PRU00335"/>
    </source>
</evidence>
<evidence type="ECO:0000313" key="7">
    <source>
        <dbReference type="Proteomes" id="UP001500187"/>
    </source>
</evidence>
<gene>
    <name evidence="6" type="ORF">GCM10023352_16910</name>
</gene>
<dbReference type="Pfam" id="PF17937">
    <property type="entry name" value="TetR_C_28"/>
    <property type="match status" value="1"/>
</dbReference>
<feature type="DNA-binding region" description="H-T-H motif" evidence="4">
    <location>
        <begin position="48"/>
        <end position="67"/>
    </location>
</feature>
<keyword evidence="7" id="KW-1185">Reference proteome</keyword>
<dbReference type="InterPro" id="IPR041479">
    <property type="entry name" value="TetR_CgmR_C"/>
</dbReference>
<evidence type="ECO:0000256" key="1">
    <source>
        <dbReference type="ARBA" id="ARBA00023015"/>
    </source>
</evidence>
<proteinExistence type="predicted"/>
<dbReference type="PANTHER" id="PTHR30055:SF234">
    <property type="entry name" value="HTH-TYPE TRANSCRIPTIONAL REGULATOR BETI"/>
    <property type="match status" value="1"/>
</dbReference>
<dbReference type="InterPro" id="IPR001647">
    <property type="entry name" value="HTH_TetR"/>
</dbReference>
<accession>A0ABP9BND0</accession>
<dbReference type="EMBL" id="BAABKP010000003">
    <property type="protein sequence ID" value="GAA4797862.1"/>
    <property type="molecule type" value="Genomic_DNA"/>
</dbReference>
<dbReference type="InterPro" id="IPR050109">
    <property type="entry name" value="HTH-type_TetR-like_transc_reg"/>
</dbReference>
<evidence type="ECO:0000256" key="2">
    <source>
        <dbReference type="ARBA" id="ARBA00023125"/>
    </source>
</evidence>
<dbReference type="SUPFAM" id="SSF46689">
    <property type="entry name" value="Homeodomain-like"/>
    <property type="match status" value="1"/>
</dbReference>
<feature type="domain" description="HTH tetR-type" evidence="5">
    <location>
        <begin position="25"/>
        <end position="85"/>
    </location>
</feature>
<dbReference type="Proteomes" id="UP001500187">
    <property type="component" value="Unassembled WGS sequence"/>
</dbReference>
<dbReference type="InterPro" id="IPR009057">
    <property type="entry name" value="Homeodomain-like_sf"/>
</dbReference>
<comment type="caution">
    <text evidence="6">The sequence shown here is derived from an EMBL/GenBank/DDBJ whole genome shotgun (WGS) entry which is preliminary data.</text>
</comment>
<keyword evidence="1" id="KW-0805">Transcription regulation</keyword>
<dbReference type="PROSITE" id="PS50977">
    <property type="entry name" value="HTH_TETR_2"/>
    <property type="match status" value="1"/>
</dbReference>